<protein>
    <submittedName>
        <fullName evidence="1">Uncharacterized protein</fullName>
    </submittedName>
</protein>
<organism evidence="1 4">
    <name type="scientific">Adineta steineri</name>
    <dbReference type="NCBI Taxonomy" id="433720"/>
    <lineage>
        <taxon>Eukaryota</taxon>
        <taxon>Metazoa</taxon>
        <taxon>Spiralia</taxon>
        <taxon>Gnathifera</taxon>
        <taxon>Rotifera</taxon>
        <taxon>Eurotatoria</taxon>
        <taxon>Bdelloidea</taxon>
        <taxon>Adinetida</taxon>
        <taxon>Adinetidae</taxon>
        <taxon>Adineta</taxon>
    </lineage>
</organism>
<evidence type="ECO:0000313" key="2">
    <source>
        <dbReference type="EMBL" id="CAF1524081.1"/>
    </source>
</evidence>
<dbReference type="OrthoDB" id="10019268at2759"/>
<dbReference type="Proteomes" id="UP000663877">
    <property type="component" value="Unassembled WGS sequence"/>
</dbReference>
<dbReference type="EMBL" id="CAJNOM010000619">
    <property type="protein sequence ID" value="CAF1524081.1"/>
    <property type="molecule type" value="Genomic_DNA"/>
</dbReference>
<dbReference type="EMBL" id="CAJNOI010000302">
    <property type="protein sequence ID" value="CAF1233730.1"/>
    <property type="molecule type" value="Genomic_DNA"/>
</dbReference>
<proteinExistence type="predicted"/>
<reference evidence="1" key="1">
    <citation type="submission" date="2021-02" db="EMBL/GenBank/DDBJ databases">
        <authorList>
            <person name="Nowell W R."/>
        </authorList>
    </citation>
    <scope>NUCLEOTIDE SEQUENCE</scope>
</reference>
<gene>
    <name evidence="1" type="ORF">BJG266_LOCUS28661</name>
    <name evidence="2" type="ORF">QVE165_LOCUS45003</name>
</gene>
<evidence type="ECO:0000313" key="3">
    <source>
        <dbReference type="Proteomes" id="UP000663832"/>
    </source>
</evidence>
<evidence type="ECO:0000313" key="4">
    <source>
        <dbReference type="Proteomes" id="UP000663877"/>
    </source>
</evidence>
<dbReference type="AlphaFoldDB" id="A0A814YU86"/>
<keyword evidence="3" id="KW-1185">Reference proteome</keyword>
<dbReference type="Proteomes" id="UP000663832">
    <property type="component" value="Unassembled WGS sequence"/>
</dbReference>
<evidence type="ECO:0000313" key="1">
    <source>
        <dbReference type="EMBL" id="CAF1233730.1"/>
    </source>
</evidence>
<accession>A0A814YU86</accession>
<sequence>MFKLTSTKVIDLTHSMLKKQSPDLALETIDTNPDNNKIEHIVQKRSAYRFRPSRHHHHHRPLYNPNVIPGQNPYIGPLYNPNVIPGQNPYIGGPLYNPNVIPGQNLYPGSWPNVNPMGIPPYQPRYRRSLSIFDNKRRNENFI</sequence>
<name>A0A814YU86_9BILA</name>
<comment type="caution">
    <text evidence="1">The sequence shown here is derived from an EMBL/GenBank/DDBJ whole genome shotgun (WGS) entry which is preliminary data.</text>
</comment>